<sequence length="196" mass="22014">MEISKVAFLGFADCKPDDWEYDQAFQSAKVLAENGYVIVNGGGPGIMRAATEGAHAGHGKAVGITFYPERKEGAEFFEGRDPDNHFDEEMKTTTYVERTLKIMDVADVYLIFNGGTGTISEFGMAWGLARLHFGHHKPLMLYGHFWHEVIEAIGKNMRLRAEELKVYHIVTSPEEVLLKIKSLEASSEHSYLRTKT</sequence>
<dbReference type="InterPro" id="IPR052341">
    <property type="entry name" value="LOG_family_nucleotidases"/>
</dbReference>
<name>A0A1F6A1B3_9BACT</name>
<dbReference type="InterPro" id="IPR041164">
    <property type="entry name" value="LDcluster4"/>
</dbReference>
<organism evidence="1 2">
    <name type="scientific">Candidatus Gottesmanbacteria bacterium RIFCSPHIGHO2_01_FULL_47_48</name>
    <dbReference type="NCBI Taxonomy" id="1798381"/>
    <lineage>
        <taxon>Bacteria</taxon>
        <taxon>Candidatus Gottesmaniibacteriota</taxon>
    </lineage>
</organism>
<accession>A0A1F6A1B3</accession>
<dbReference type="PANTHER" id="PTHR43393:SF3">
    <property type="entry name" value="LYSINE DECARBOXYLASE-LIKE PROTEIN"/>
    <property type="match status" value="1"/>
</dbReference>
<dbReference type="SUPFAM" id="SSF102405">
    <property type="entry name" value="MCP/YpsA-like"/>
    <property type="match status" value="1"/>
</dbReference>
<reference evidence="1 2" key="1">
    <citation type="journal article" date="2016" name="Nat. Commun.">
        <title>Thousands of microbial genomes shed light on interconnected biogeochemical processes in an aquifer system.</title>
        <authorList>
            <person name="Anantharaman K."/>
            <person name="Brown C.T."/>
            <person name="Hug L.A."/>
            <person name="Sharon I."/>
            <person name="Castelle C.J."/>
            <person name="Probst A.J."/>
            <person name="Thomas B.C."/>
            <person name="Singh A."/>
            <person name="Wilkins M.J."/>
            <person name="Karaoz U."/>
            <person name="Brodie E.L."/>
            <person name="Williams K.H."/>
            <person name="Hubbard S.S."/>
            <person name="Banfield J.F."/>
        </authorList>
    </citation>
    <scope>NUCLEOTIDE SEQUENCE [LARGE SCALE GENOMIC DNA]</scope>
</reference>
<dbReference type="PANTHER" id="PTHR43393">
    <property type="entry name" value="CYTOKININ RIBOSIDE 5'-MONOPHOSPHATE PHOSPHORIBOHYDROLASE"/>
    <property type="match status" value="1"/>
</dbReference>
<evidence type="ECO:0000313" key="2">
    <source>
        <dbReference type="Proteomes" id="UP000177871"/>
    </source>
</evidence>
<dbReference type="AlphaFoldDB" id="A0A1F6A1B3"/>
<dbReference type="GO" id="GO:0005829">
    <property type="term" value="C:cytosol"/>
    <property type="evidence" value="ECO:0007669"/>
    <property type="project" value="TreeGrafter"/>
</dbReference>
<dbReference type="EMBL" id="MFJK01000014">
    <property type="protein sequence ID" value="OGG18453.1"/>
    <property type="molecule type" value="Genomic_DNA"/>
</dbReference>
<proteinExistence type="predicted"/>
<protein>
    <recommendedName>
        <fullName evidence="3">Lysine decarboxylase</fullName>
    </recommendedName>
</protein>
<dbReference type="Proteomes" id="UP000177871">
    <property type="component" value="Unassembled WGS sequence"/>
</dbReference>
<dbReference type="Gene3D" id="3.40.50.450">
    <property type="match status" value="1"/>
</dbReference>
<evidence type="ECO:0000313" key="1">
    <source>
        <dbReference type="EMBL" id="OGG18453.1"/>
    </source>
</evidence>
<gene>
    <name evidence="1" type="ORF">A2721_01550</name>
</gene>
<evidence type="ECO:0008006" key="3">
    <source>
        <dbReference type="Google" id="ProtNLM"/>
    </source>
</evidence>
<comment type="caution">
    <text evidence="1">The sequence shown here is derived from an EMBL/GenBank/DDBJ whole genome shotgun (WGS) entry which is preliminary data.</text>
</comment>
<dbReference type="Pfam" id="PF18306">
    <property type="entry name" value="LDcluster4"/>
    <property type="match status" value="1"/>
</dbReference>
<dbReference type="STRING" id="1798381.A2721_01550"/>